<gene>
    <name evidence="2" type="ORF">GQF03_14955</name>
</gene>
<keyword evidence="1" id="KW-0813">Transport</keyword>
<comment type="similarity">
    <text evidence="1">Belongs to the vitamin uptake transporter (VUT/ECF) (TC 2.A.88) family. Q precursor transporter subfamily.</text>
</comment>
<dbReference type="NCBIfam" id="TIGR00697">
    <property type="entry name" value="queuosine precursor transporter"/>
    <property type="match status" value="1"/>
</dbReference>
<dbReference type="OrthoDB" id="7065604at2"/>
<dbReference type="InterPro" id="IPR003744">
    <property type="entry name" value="YhhQ"/>
</dbReference>
<dbReference type="HAMAP" id="MF_02088">
    <property type="entry name" value="Q_prec_transport"/>
    <property type="match status" value="1"/>
</dbReference>
<feature type="transmembrane region" description="Helical" evidence="1">
    <location>
        <begin position="92"/>
        <end position="109"/>
    </location>
</feature>
<keyword evidence="1" id="KW-1003">Cell membrane</keyword>
<name>A0A845MIZ7_9PROT</name>
<comment type="function">
    <text evidence="1">Involved in the import of queuosine (Q) precursors, required for Q precursor salvage.</text>
</comment>
<feature type="transmembrane region" description="Helical" evidence="1">
    <location>
        <begin position="12"/>
        <end position="33"/>
    </location>
</feature>
<keyword evidence="1" id="KW-0997">Cell inner membrane</keyword>
<dbReference type="GO" id="GO:0005886">
    <property type="term" value="C:plasma membrane"/>
    <property type="evidence" value="ECO:0007669"/>
    <property type="project" value="UniProtKB-SubCell"/>
</dbReference>
<comment type="caution">
    <text evidence="2">The sequence shown here is derived from an EMBL/GenBank/DDBJ whole genome shotgun (WGS) entry which is preliminary data.</text>
</comment>
<evidence type="ECO:0000256" key="1">
    <source>
        <dbReference type="HAMAP-Rule" id="MF_02088"/>
    </source>
</evidence>
<keyword evidence="1" id="KW-1133">Transmembrane helix</keyword>
<feature type="transmembrane region" description="Helical" evidence="1">
    <location>
        <begin position="70"/>
        <end position="86"/>
    </location>
</feature>
<keyword evidence="3" id="KW-1185">Reference proteome</keyword>
<keyword evidence="1" id="KW-0472">Membrane</keyword>
<evidence type="ECO:0000313" key="2">
    <source>
        <dbReference type="EMBL" id="MZR23635.1"/>
    </source>
</evidence>
<protein>
    <recommendedName>
        <fullName evidence="1">Probable queuosine precursor transporter</fullName>
        <shortName evidence="1">Q precursor transporter</shortName>
    </recommendedName>
</protein>
<feature type="transmembrane region" description="Helical" evidence="1">
    <location>
        <begin position="121"/>
        <end position="142"/>
    </location>
</feature>
<comment type="subcellular location">
    <subcellularLocation>
        <location evidence="1">Cell inner membrane</location>
        <topology evidence="1">Multi-pass membrane protein</topology>
    </subcellularLocation>
</comment>
<feature type="transmembrane region" description="Helical" evidence="1">
    <location>
        <begin position="40"/>
        <end position="58"/>
    </location>
</feature>
<feature type="transmembrane region" description="Helical" evidence="1">
    <location>
        <begin position="148"/>
        <end position="170"/>
    </location>
</feature>
<accession>A0A845MIZ7</accession>
<dbReference type="GO" id="GO:0022857">
    <property type="term" value="F:transmembrane transporter activity"/>
    <property type="evidence" value="ECO:0007669"/>
    <property type="project" value="UniProtKB-UniRule"/>
</dbReference>
<dbReference type="Pfam" id="PF02592">
    <property type="entry name" value="Vut_1"/>
    <property type="match status" value="1"/>
</dbReference>
<reference evidence="2 3" key="1">
    <citation type="journal article" date="2014" name="Int. J. Syst. Evol. Microbiol.">
        <title>Sneathiella chungangensis sp. nov., isolated from a marine sand, and emended description of the genus Sneathiella.</title>
        <authorList>
            <person name="Siamphan C."/>
            <person name="Kim H."/>
            <person name="Lee J.S."/>
            <person name="Kim W."/>
        </authorList>
    </citation>
    <scope>NUCLEOTIDE SEQUENCE [LARGE SCALE GENOMIC DNA]</scope>
    <source>
        <strain evidence="2 3">KCTC 32476</strain>
    </source>
</reference>
<dbReference type="PANTHER" id="PTHR34300">
    <property type="entry name" value="QUEUOSINE PRECURSOR TRANSPORTER-RELATED"/>
    <property type="match status" value="1"/>
</dbReference>
<keyword evidence="1" id="KW-0812">Transmembrane</keyword>
<dbReference type="RefSeq" id="WP_161340084.1">
    <property type="nucleotide sequence ID" value="NZ_JBHSDG010000003.1"/>
</dbReference>
<dbReference type="Proteomes" id="UP000445696">
    <property type="component" value="Unassembled WGS sequence"/>
</dbReference>
<sequence>MDDLLGLSFGQKVFLLAGVVAMAIVVTGSNILVELPLNDWFTWGAISYPVAFLVTDITNRTLGVRLARKVVFVGFIAAVVMSILFANPRIAIASGTAFLIAQMLDVAIFDRLRRQSWWKAPVASSFIASFVDTVIFFTLAFAGTGLPWHTWALGDFAAKIIMVAVLILPFRGLIKITDPLTLAPATR</sequence>
<evidence type="ECO:0000313" key="3">
    <source>
        <dbReference type="Proteomes" id="UP000445696"/>
    </source>
</evidence>
<organism evidence="2 3">
    <name type="scientific">Sneathiella chungangensis</name>
    <dbReference type="NCBI Taxonomy" id="1418234"/>
    <lineage>
        <taxon>Bacteria</taxon>
        <taxon>Pseudomonadati</taxon>
        <taxon>Pseudomonadota</taxon>
        <taxon>Alphaproteobacteria</taxon>
        <taxon>Sneathiellales</taxon>
        <taxon>Sneathiellaceae</taxon>
        <taxon>Sneathiella</taxon>
    </lineage>
</organism>
<proteinExistence type="inferred from homology"/>
<dbReference type="PANTHER" id="PTHR34300:SF1">
    <property type="entry name" value="QUEUOSINE PRECURSOR TRANSPORTER"/>
    <property type="match status" value="1"/>
</dbReference>
<dbReference type="AlphaFoldDB" id="A0A845MIZ7"/>
<dbReference type="EMBL" id="WTVA01000015">
    <property type="protein sequence ID" value="MZR23635.1"/>
    <property type="molecule type" value="Genomic_DNA"/>
</dbReference>